<accession>A0A1V4SDJ3</accession>
<feature type="transmembrane region" description="Helical" evidence="1">
    <location>
        <begin position="7"/>
        <end position="27"/>
    </location>
</feature>
<proteinExistence type="predicted"/>
<protein>
    <recommendedName>
        <fullName evidence="4">YvaD family protein</fullName>
    </recommendedName>
</protein>
<reference evidence="2 3" key="1">
    <citation type="submission" date="2017-03" db="EMBL/GenBank/DDBJ databases">
        <title>Genome sequence of Clostridium hungatei DSM 14427.</title>
        <authorList>
            <person name="Poehlein A."/>
            <person name="Daniel R."/>
        </authorList>
    </citation>
    <scope>NUCLEOTIDE SEQUENCE [LARGE SCALE GENOMIC DNA]</scope>
    <source>
        <strain evidence="2 3">DSM 14427</strain>
    </source>
</reference>
<feature type="transmembrane region" description="Helical" evidence="1">
    <location>
        <begin position="47"/>
        <end position="66"/>
    </location>
</feature>
<name>A0A1V4SDJ3_RUMHU</name>
<keyword evidence="1" id="KW-0472">Membrane</keyword>
<feature type="transmembrane region" description="Helical" evidence="1">
    <location>
        <begin position="78"/>
        <end position="97"/>
    </location>
</feature>
<dbReference type="RefSeq" id="WP_080066654.1">
    <property type="nucleotide sequence ID" value="NZ_MZGX01000041.1"/>
</dbReference>
<organism evidence="2 3">
    <name type="scientific">Ruminiclostridium hungatei</name>
    <name type="common">Clostridium hungatei</name>
    <dbReference type="NCBI Taxonomy" id="48256"/>
    <lineage>
        <taxon>Bacteria</taxon>
        <taxon>Bacillati</taxon>
        <taxon>Bacillota</taxon>
        <taxon>Clostridia</taxon>
        <taxon>Eubacteriales</taxon>
        <taxon>Oscillospiraceae</taxon>
        <taxon>Ruminiclostridium</taxon>
    </lineage>
</organism>
<gene>
    <name evidence="2" type="ORF">CLHUN_42070</name>
</gene>
<evidence type="ECO:0008006" key="4">
    <source>
        <dbReference type="Google" id="ProtNLM"/>
    </source>
</evidence>
<dbReference type="OrthoDB" id="2469007at2"/>
<sequence>MKTLKVFLLITDIGFIIYWLVTGMHLIPESWAFKDYDNPILVAWNWSFFPLDMFVSGTGLTSIYLYSKKNSLWKKLCLISLVLTFCSGLQAIAFWSLRLDFDISWWAVNLYLLIYPLFFIKGVVKDTIK</sequence>
<keyword evidence="3" id="KW-1185">Reference proteome</keyword>
<dbReference type="EMBL" id="MZGX01000041">
    <property type="protein sequence ID" value="OPX41918.1"/>
    <property type="molecule type" value="Genomic_DNA"/>
</dbReference>
<comment type="caution">
    <text evidence="2">The sequence shown here is derived from an EMBL/GenBank/DDBJ whole genome shotgun (WGS) entry which is preliminary data.</text>
</comment>
<dbReference type="Pfam" id="PF17314">
    <property type="entry name" value="DUF5360"/>
    <property type="match status" value="1"/>
</dbReference>
<dbReference type="Proteomes" id="UP000191554">
    <property type="component" value="Unassembled WGS sequence"/>
</dbReference>
<dbReference type="AlphaFoldDB" id="A0A1V4SDJ3"/>
<dbReference type="STRING" id="48256.CLHUN_42070"/>
<evidence type="ECO:0000313" key="2">
    <source>
        <dbReference type="EMBL" id="OPX41918.1"/>
    </source>
</evidence>
<feature type="transmembrane region" description="Helical" evidence="1">
    <location>
        <begin position="103"/>
        <end position="124"/>
    </location>
</feature>
<evidence type="ECO:0000313" key="3">
    <source>
        <dbReference type="Proteomes" id="UP000191554"/>
    </source>
</evidence>
<keyword evidence="1" id="KW-0812">Transmembrane</keyword>
<keyword evidence="1" id="KW-1133">Transmembrane helix</keyword>
<evidence type="ECO:0000256" key="1">
    <source>
        <dbReference type="SAM" id="Phobius"/>
    </source>
</evidence>
<dbReference type="InterPro" id="IPR020348">
    <property type="entry name" value="Uncharacterised_YvaD"/>
</dbReference>